<dbReference type="KEGG" id="elq:Ga0102493_112578"/>
<dbReference type="OrthoDB" id="7429125at2"/>
<accession>A0A074NMA1</accession>
<sequence>MSGADRKTRLHLAMGHVVTIATLVVIAAGFDLVPRAIAMVAALGAMIALIFMFATRRSDEWVASLWSAGASAGFLGAIGWLLFAPFIEGVIDGIRGDEAAQDMPAAAASIVALACFALAFNLKRLRGY</sequence>
<dbReference type="EMBL" id="JMIX01000003">
    <property type="protein sequence ID" value="KEO98927.1"/>
    <property type="molecule type" value="Genomic_DNA"/>
</dbReference>
<organism evidence="2 3">
    <name type="scientific">Erythrobacter litoralis</name>
    <dbReference type="NCBI Taxonomy" id="39960"/>
    <lineage>
        <taxon>Bacteria</taxon>
        <taxon>Pseudomonadati</taxon>
        <taxon>Pseudomonadota</taxon>
        <taxon>Alphaproteobacteria</taxon>
        <taxon>Sphingomonadales</taxon>
        <taxon>Erythrobacteraceae</taxon>
        <taxon>Erythrobacter/Porphyrobacter group</taxon>
        <taxon>Erythrobacter</taxon>
    </lineage>
</organism>
<feature type="transmembrane region" description="Helical" evidence="1">
    <location>
        <begin position="103"/>
        <end position="122"/>
    </location>
</feature>
<evidence type="ECO:0000256" key="1">
    <source>
        <dbReference type="SAM" id="Phobius"/>
    </source>
</evidence>
<dbReference type="Proteomes" id="UP000027866">
    <property type="component" value="Unassembled WGS sequence"/>
</dbReference>
<comment type="caution">
    <text evidence="2">The sequence shown here is derived from an EMBL/GenBank/DDBJ whole genome shotgun (WGS) entry which is preliminary data.</text>
</comment>
<name>A0A074NMA1_9SPHN</name>
<dbReference type="RefSeq" id="WP_069297485.1">
    <property type="nucleotide sequence ID" value="NZ_CP017057.1"/>
</dbReference>
<dbReference type="AlphaFoldDB" id="A0A074NMA1"/>
<protein>
    <submittedName>
        <fullName evidence="2">Uncharacterized protein</fullName>
    </submittedName>
</protein>
<keyword evidence="1" id="KW-0472">Membrane</keyword>
<dbReference type="PATRIC" id="fig|39960.10.peg.1676"/>
<feature type="transmembrane region" description="Helical" evidence="1">
    <location>
        <begin position="36"/>
        <end position="54"/>
    </location>
</feature>
<proteinExistence type="predicted"/>
<evidence type="ECO:0000313" key="3">
    <source>
        <dbReference type="Proteomes" id="UP000027866"/>
    </source>
</evidence>
<gene>
    <name evidence="2" type="ORF">EH32_07420</name>
</gene>
<reference evidence="2 3" key="1">
    <citation type="submission" date="2014-04" db="EMBL/GenBank/DDBJ databases">
        <title>A comprehensive comparison of genomes of Erythrobacter spp. Strains.</title>
        <authorList>
            <person name="Zheng Q."/>
        </authorList>
    </citation>
    <scope>NUCLEOTIDE SEQUENCE [LARGE SCALE GENOMIC DNA]</scope>
    <source>
        <strain evidence="2 3">DSM 8509</strain>
    </source>
</reference>
<keyword evidence="1" id="KW-1133">Transmembrane helix</keyword>
<evidence type="ECO:0000313" key="2">
    <source>
        <dbReference type="EMBL" id="KEO98927.1"/>
    </source>
</evidence>
<feature type="transmembrane region" description="Helical" evidence="1">
    <location>
        <begin position="12"/>
        <end position="30"/>
    </location>
</feature>
<keyword evidence="3" id="KW-1185">Reference proteome</keyword>
<feature type="transmembrane region" description="Helical" evidence="1">
    <location>
        <begin position="61"/>
        <end position="83"/>
    </location>
</feature>
<keyword evidence="1" id="KW-0812">Transmembrane</keyword>